<keyword evidence="6" id="KW-0812">Transmembrane</keyword>
<evidence type="ECO:0000256" key="3">
    <source>
        <dbReference type="ARBA" id="ARBA00008109"/>
    </source>
</evidence>
<dbReference type="GO" id="GO:0005886">
    <property type="term" value="C:plasma membrane"/>
    <property type="evidence" value="ECO:0007669"/>
    <property type="project" value="UniProtKB-SubCell"/>
</dbReference>
<dbReference type="GO" id="GO:0005524">
    <property type="term" value="F:ATP binding"/>
    <property type="evidence" value="ECO:0007669"/>
    <property type="project" value="UniProtKB-KW"/>
</dbReference>
<comment type="caution">
    <text evidence="18">The sequence shown here is derived from an EMBL/GenBank/DDBJ whole genome shotgun (WGS) entry which is preliminary data.</text>
</comment>
<keyword evidence="7" id="KW-0479">Metal-binding</keyword>
<keyword evidence="13" id="KW-0472">Membrane</keyword>
<dbReference type="FunFam" id="2.70.150.10:FF:000021">
    <property type="entry name" value="Phospholipid-transporting ATPase"/>
    <property type="match status" value="1"/>
</dbReference>
<comment type="similarity">
    <text evidence="3">Belongs to the cation transport ATPase (P-type) (TC 3.A.3) family. Type IV subfamily.</text>
</comment>
<dbReference type="SUPFAM" id="SSF81653">
    <property type="entry name" value="Calcium ATPase, transduction domain A"/>
    <property type="match status" value="1"/>
</dbReference>
<keyword evidence="11" id="KW-1278">Translocase</keyword>
<accession>A0AAD5MJ54</accession>
<dbReference type="GO" id="GO:0005802">
    <property type="term" value="C:trans-Golgi network"/>
    <property type="evidence" value="ECO:0007669"/>
    <property type="project" value="TreeGrafter"/>
</dbReference>
<evidence type="ECO:0000256" key="14">
    <source>
        <dbReference type="ARBA" id="ARBA00034036"/>
    </source>
</evidence>
<dbReference type="InterPro" id="IPR008250">
    <property type="entry name" value="ATPase_P-typ_transduc_dom_A_sf"/>
</dbReference>
<dbReference type="GO" id="GO:0140326">
    <property type="term" value="F:ATPase-coupled intramembrane lipid transporter activity"/>
    <property type="evidence" value="ECO:0007669"/>
    <property type="project" value="UniProtKB-EC"/>
</dbReference>
<keyword evidence="9" id="KW-0067">ATP-binding</keyword>
<dbReference type="EC" id="7.6.2.1" evidence="4"/>
<comment type="catalytic activity">
    <reaction evidence="15">
        <text>a 1,2-diacyl-sn-glycero-3-phospho-L-serine(out) + ATP + H2O = a 1,2-diacyl-sn-glycero-3-phospho-L-serine(in) + ADP + phosphate + H(+)</text>
        <dbReference type="Rhea" id="RHEA:38567"/>
        <dbReference type="ChEBI" id="CHEBI:15377"/>
        <dbReference type="ChEBI" id="CHEBI:15378"/>
        <dbReference type="ChEBI" id="CHEBI:30616"/>
        <dbReference type="ChEBI" id="CHEBI:43474"/>
        <dbReference type="ChEBI" id="CHEBI:57262"/>
        <dbReference type="ChEBI" id="CHEBI:456216"/>
    </reaction>
    <physiologicalReaction direction="left-to-right" evidence="15">
        <dbReference type="Rhea" id="RHEA:38568"/>
    </physiologicalReaction>
</comment>
<dbReference type="InterPro" id="IPR059000">
    <property type="entry name" value="ATPase_P-type_domA"/>
</dbReference>
<keyword evidence="12" id="KW-1133">Transmembrane helix</keyword>
<dbReference type="EMBL" id="JAHQIW010003578">
    <property type="protein sequence ID" value="KAJ1359225.1"/>
    <property type="molecule type" value="Genomic_DNA"/>
</dbReference>
<dbReference type="PANTHER" id="PTHR24092">
    <property type="entry name" value="PROBABLE PHOSPHOLIPID-TRANSPORTING ATPASE"/>
    <property type="match status" value="1"/>
</dbReference>
<organism evidence="18 19">
    <name type="scientific">Parelaphostrongylus tenuis</name>
    <name type="common">Meningeal worm</name>
    <dbReference type="NCBI Taxonomy" id="148309"/>
    <lineage>
        <taxon>Eukaryota</taxon>
        <taxon>Metazoa</taxon>
        <taxon>Ecdysozoa</taxon>
        <taxon>Nematoda</taxon>
        <taxon>Chromadorea</taxon>
        <taxon>Rhabditida</taxon>
        <taxon>Rhabditina</taxon>
        <taxon>Rhabditomorpha</taxon>
        <taxon>Strongyloidea</taxon>
        <taxon>Metastrongylidae</taxon>
        <taxon>Parelaphostrongylus</taxon>
    </lineage>
</organism>
<evidence type="ECO:0000256" key="13">
    <source>
        <dbReference type="ARBA" id="ARBA00023136"/>
    </source>
</evidence>
<evidence type="ECO:0000256" key="4">
    <source>
        <dbReference type="ARBA" id="ARBA00012189"/>
    </source>
</evidence>
<evidence type="ECO:0000256" key="8">
    <source>
        <dbReference type="ARBA" id="ARBA00022741"/>
    </source>
</evidence>
<comment type="catalytic activity">
    <reaction evidence="14">
        <text>ATP + H2O + phospholipidSide 1 = ADP + phosphate + phospholipidSide 2.</text>
        <dbReference type="EC" id="7.6.2.1"/>
    </reaction>
</comment>
<dbReference type="SUPFAM" id="SSF81665">
    <property type="entry name" value="Calcium ATPase, transmembrane domain M"/>
    <property type="match status" value="1"/>
</dbReference>
<evidence type="ECO:0000256" key="1">
    <source>
        <dbReference type="ARBA" id="ARBA00004141"/>
    </source>
</evidence>
<dbReference type="AlphaFoldDB" id="A0AAD5MJ54"/>
<dbReference type="Gene3D" id="2.70.150.10">
    <property type="entry name" value="Calcium-transporting ATPase, cytoplasmic transduction domain A"/>
    <property type="match status" value="1"/>
</dbReference>
<keyword evidence="8" id="KW-0547">Nucleotide-binding</keyword>
<evidence type="ECO:0000256" key="15">
    <source>
        <dbReference type="ARBA" id="ARBA00051303"/>
    </source>
</evidence>
<keyword evidence="19" id="KW-1185">Reference proteome</keyword>
<evidence type="ECO:0000256" key="9">
    <source>
        <dbReference type="ARBA" id="ARBA00022840"/>
    </source>
</evidence>
<sequence>MSISQNNSTVRRIHIPRDDTNRKIKFCSNEISTCKYNAFTFLPRFLYEQFRRYNNIFFLTIAVLQQIPDVSPTGRYTTAVPFVLILAVSALKEIFEDIKRRRADYKVNSFSTTLLENNSWTPREWREIRVGDVVRVDNDQLFPADMMLLASSEPQSMCYIETSNLDGETNLKIKQALPVTSSMTTLEKISDFKAIIECELPNRHVNEFTGNLIYQDNRIPFGIDQLLLRGARLKNTPWIFGAVVYTGHDAKLLMNSKTAPLKSATVDVKTKQSHYLPVFRITFISSC</sequence>
<evidence type="ECO:0000256" key="5">
    <source>
        <dbReference type="ARBA" id="ARBA00022475"/>
    </source>
</evidence>
<dbReference type="PANTHER" id="PTHR24092:SF150">
    <property type="entry name" value="PHOSPHOLIPID-TRANSPORTING ATPASE"/>
    <property type="match status" value="1"/>
</dbReference>
<evidence type="ECO:0000256" key="11">
    <source>
        <dbReference type="ARBA" id="ARBA00022967"/>
    </source>
</evidence>
<evidence type="ECO:0000256" key="6">
    <source>
        <dbReference type="ARBA" id="ARBA00022692"/>
    </source>
</evidence>
<dbReference type="InterPro" id="IPR032631">
    <property type="entry name" value="P-type_ATPase_N"/>
</dbReference>
<evidence type="ECO:0000256" key="7">
    <source>
        <dbReference type="ARBA" id="ARBA00022723"/>
    </source>
</evidence>
<evidence type="ECO:0000256" key="10">
    <source>
        <dbReference type="ARBA" id="ARBA00022842"/>
    </source>
</evidence>
<gene>
    <name evidence="18" type="primary">TAT1_1</name>
    <name evidence="18" type="ORF">KIN20_017914</name>
</gene>
<dbReference type="Pfam" id="PF00122">
    <property type="entry name" value="E1-E2_ATPase"/>
    <property type="match status" value="1"/>
</dbReference>
<evidence type="ECO:0000259" key="16">
    <source>
        <dbReference type="Pfam" id="PF00122"/>
    </source>
</evidence>
<dbReference type="Pfam" id="PF16209">
    <property type="entry name" value="PhoLip_ATPase_N"/>
    <property type="match status" value="1"/>
</dbReference>
<evidence type="ECO:0000259" key="17">
    <source>
        <dbReference type="Pfam" id="PF16209"/>
    </source>
</evidence>
<feature type="domain" description="P-type ATPase N-terminal" evidence="17">
    <location>
        <begin position="13"/>
        <end position="78"/>
    </location>
</feature>
<evidence type="ECO:0000256" key="2">
    <source>
        <dbReference type="ARBA" id="ARBA00004236"/>
    </source>
</evidence>
<feature type="domain" description="P-type ATPase A" evidence="16">
    <location>
        <begin position="111"/>
        <end position="175"/>
    </location>
</feature>
<dbReference type="GO" id="GO:0045332">
    <property type="term" value="P:phospholipid translocation"/>
    <property type="evidence" value="ECO:0007669"/>
    <property type="project" value="TreeGrafter"/>
</dbReference>
<dbReference type="Proteomes" id="UP001196413">
    <property type="component" value="Unassembled WGS sequence"/>
</dbReference>
<comment type="subcellular location">
    <subcellularLocation>
        <location evidence="2">Cell membrane</location>
    </subcellularLocation>
    <subcellularLocation>
        <location evidence="1">Membrane</location>
        <topology evidence="1">Multi-pass membrane protein</topology>
    </subcellularLocation>
</comment>
<reference evidence="18" key="1">
    <citation type="submission" date="2021-06" db="EMBL/GenBank/DDBJ databases">
        <title>Parelaphostrongylus tenuis whole genome reference sequence.</title>
        <authorList>
            <person name="Garwood T.J."/>
            <person name="Larsen P.A."/>
            <person name="Fountain-Jones N.M."/>
            <person name="Garbe J.R."/>
            <person name="Macchietto M.G."/>
            <person name="Kania S.A."/>
            <person name="Gerhold R.W."/>
            <person name="Richards J.E."/>
            <person name="Wolf T.M."/>
        </authorList>
    </citation>
    <scope>NUCLEOTIDE SEQUENCE</scope>
    <source>
        <strain evidence="18">MNPRO001-30</strain>
        <tissue evidence="18">Meninges</tissue>
    </source>
</reference>
<evidence type="ECO:0000313" key="18">
    <source>
        <dbReference type="EMBL" id="KAJ1359225.1"/>
    </source>
</evidence>
<dbReference type="GO" id="GO:0046872">
    <property type="term" value="F:metal ion binding"/>
    <property type="evidence" value="ECO:0007669"/>
    <property type="project" value="UniProtKB-KW"/>
</dbReference>
<evidence type="ECO:0000256" key="12">
    <source>
        <dbReference type="ARBA" id="ARBA00022989"/>
    </source>
</evidence>
<name>A0AAD5MJ54_PARTN</name>
<keyword evidence="5" id="KW-1003">Cell membrane</keyword>
<protein>
    <recommendedName>
        <fullName evidence="4">P-type phospholipid transporter</fullName>
        <ecNumber evidence="4">7.6.2.1</ecNumber>
    </recommendedName>
</protein>
<evidence type="ECO:0000313" key="19">
    <source>
        <dbReference type="Proteomes" id="UP001196413"/>
    </source>
</evidence>
<proteinExistence type="inferred from homology"/>
<dbReference type="InterPro" id="IPR023298">
    <property type="entry name" value="ATPase_P-typ_TM_dom_sf"/>
</dbReference>
<keyword evidence="10" id="KW-0460">Magnesium</keyword>